<feature type="compositionally biased region" description="Polar residues" evidence="1">
    <location>
        <begin position="19"/>
        <end position="30"/>
    </location>
</feature>
<comment type="caution">
    <text evidence="2">The sequence shown here is derived from an EMBL/GenBank/DDBJ whole genome shotgun (WGS) entry which is preliminary data.</text>
</comment>
<sequence length="160" mass="17409">MEVPLCAYDIDTTLVKESSTLAPPGSTTYDLTPLGSEASSTTPYPSSNTPHPSLLVELNHIKVDEKKLQEREIDHIGCPDHAQTMKILTRVSIVSLLEGTLITETQERHQGRRMRRLVRKEGTSSTSPVIVQSPAMDSSTTETPTTASKATSQTIEAHAP</sequence>
<feature type="compositionally biased region" description="Low complexity" evidence="1">
    <location>
        <begin position="39"/>
        <end position="50"/>
    </location>
</feature>
<proteinExistence type="predicted"/>
<feature type="compositionally biased region" description="Low complexity" evidence="1">
    <location>
        <begin position="138"/>
        <end position="152"/>
    </location>
</feature>
<gene>
    <name evidence="2" type="ORF">HAX54_042214</name>
</gene>
<evidence type="ECO:0000256" key="1">
    <source>
        <dbReference type="SAM" id="MobiDB-lite"/>
    </source>
</evidence>
<evidence type="ECO:0000313" key="2">
    <source>
        <dbReference type="EMBL" id="MCD7459897.1"/>
    </source>
</evidence>
<dbReference type="EMBL" id="JACEIK010000619">
    <property type="protein sequence ID" value="MCD7459897.1"/>
    <property type="molecule type" value="Genomic_DNA"/>
</dbReference>
<evidence type="ECO:0000313" key="3">
    <source>
        <dbReference type="Proteomes" id="UP000823775"/>
    </source>
</evidence>
<protein>
    <submittedName>
        <fullName evidence="2">Uncharacterized protein</fullName>
    </submittedName>
</protein>
<reference evidence="2 3" key="1">
    <citation type="journal article" date="2021" name="BMC Genomics">
        <title>Datura genome reveals duplications of psychoactive alkaloid biosynthetic genes and high mutation rate following tissue culture.</title>
        <authorList>
            <person name="Rajewski A."/>
            <person name="Carter-House D."/>
            <person name="Stajich J."/>
            <person name="Litt A."/>
        </authorList>
    </citation>
    <scope>NUCLEOTIDE SEQUENCE [LARGE SCALE GENOMIC DNA]</scope>
    <source>
        <strain evidence="2">AR-01</strain>
    </source>
</reference>
<dbReference type="Proteomes" id="UP000823775">
    <property type="component" value="Unassembled WGS sequence"/>
</dbReference>
<feature type="region of interest" description="Disordered" evidence="1">
    <location>
        <begin position="110"/>
        <end position="160"/>
    </location>
</feature>
<organism evidence="2 3">
    <name type="scientific">Datura stramonium</name>
    <name type="common">Jimsonweed</name>
    <name type="synonym">Common thornapple</name>
    <dbReference type="NCBI Taxonomy" id="4076"/>
    <lineage>
        <taxon>Eukaryota</taxon>
        <taxon>Viridiplantae</taxon>
        <taxon>Streptophyta</taxon>
        <taxon>Embryophyta</taxon>
        <taxon>Tracheophyta</taxon>
        <taxon>Spermatophyta</taxon>
        <taxon>Magnoliopsida</taxon>
        <taxon>eudicotyledons</taxon>
        <taxon>Gunneridae</taxon>
        <taxon>Pentapetalae</taxon>
        <taxon>asterids</taxon>
        <taxon>lamiids</taxon>
        <taxon>Solanales</taxon>
        <taxon>Solanaceae</taxon>
        <taxon>Solanoideae</taxon>
        <taxon>Datureae</taxon>
        <taxon>Datura</taxon>
    </lineage>
</organism>
<keyword evidence="3" id="KW-1185">Reference proteome</keyword>
<name>A0ABS8SLZ0_DATST</name>
<feature type="region of interest" description="Disordered" evidence="1">
    <location>
        <begin position="19"/>
        <end position="50"/>
    </location>
</feature>
<accession>A0ABS8SLZ0</accession>